<dbReference type="Proteomes" id="UP000028730">
    <property type="component" value="Unassembled WGS sequence"/>
</dbReference>
<accession>A0A080N5V6</accession>
<dbReference type="OrthoDB" id="3227458at2"/>
<dbReference type="RefSeq" id="WP_044086557.1">
    <property type="nucleotide sequence ID" value="NZ_ATLK01000001.1"/>
</dbReference>
<sequence length="340" mass="37499">MGKSRIHIISPLAWVCEAFTFICEAPASPYSCVVHQGFEPIWDIDEHDALWIAPELLVALNSWLERQGKPALALEDPAAAKLETLPSVLVGRTCLTATVQQVLAWQYYPEQLGPRPWSQLHGGRIAGFRAARRTLAQIHDSLACAPRTSLIDLSAHIPDISEEWCVLIHGGKTAAISGYCRHLSTARQASNSTEHEDTHTIATVFDAATFDASHRGAVLKTAQHTADAARIVDATLILAYTEDEGCAPVVLEIDPVWCTAPYPFEYVSAGMPKEQRLQSGATAFLNAIGDCRINAGDAPMKRRLTSEAAETYEHRKSRSAGIFRPDPWMQESYSRRYLSY</sequence>
<dbReference type="EMBL" id="ATLK01000001">
    <property type="protein sequence ID" value="KFF31039.1"/>
    <property type="molecule type" value="Genomic_DNA"/>
</dbReference>
<evidence type="ECO:0000313" key="2">
    <source>
        <dbReference type="Proteomes" id="UP000028730"/>
    </source>
</evidence>
<protein>
    <submittedName>
        <fullName evidence="1">Uncharacterized protein</fullName>
    </submittedName>
</protein>
<reference evidence="1 2" key="1">
    <citation type="journal article" date="2014" name="Appl. Environ. Microbiol.">
        <title>Genomic encyclopedia of type strains of the genus Bifidobacterium.</title>
        <authorList>
            <person name="Milani C."/>
            <person name="Lugli G.A."/>
            <person name="Duranti S."/>
            <person name="Turroni F."/>
            <person name="Bottacini F."/>
            <person name="Mangifesta M."/>
            <person name="Sanchez B."/>
            <person name="Viappiani A."/>
            <person name="Mancabelli L."/>
            <person name="Taminiau B."/>
            <person name="Delcenserie V."/>
            <person name="Barrangou R."/>
            <person name="Margolles A."/>
            <person name="van Sinderen D."/>
            <person name="Ventura M."/>
        </authorList>
    </citation>
    <scope>NUCLEOTIDE SEQUENCE [LARGE SCALE GENOMIC DNA]</scope>
    <source>
        <strain evidence="1 2">DSM 19703</strain>
    </source>
</reference>
<keyword evidence="2" id="KW-1185">Reference proteome</keyword>
<evidence type="ECO:0000313" key="1">
    <source>
        <dbReference type="EMBL" id="KFF31039.1"/>
    </source>
</evidence>
<comment type="caution">
    <text evidence="1">The sequence shown here is derived from an EMBL/GenBank/DDBJ whole genome shotgun (WGS) entry which is preliminary data.</text>
</comment>
<name>A0A080N5V6_9BIFI</name>
<dbReference type="eggNOG" id="ENOG5032KNB">
    <property type="taxonomic scope" value="Bacteria"/>
</dbReference>
<proteinExistence type="predicted"/>
<dbReference type="AlphaFoldDB" id="A0A080N5V6"/>
<gene>
    <name evidence="1" type="ORF">BBOMB_0370</name>
</gene>
<organism evidence="1 2">
    <name type="scientific">Bifidobacterium bombi DSM 19703</name>
    <dbReference type="NCBI Taxonomy" id="1341695"/>
    <lineage>
        <taxon>Bacteria</taxon>
        <taxon>Bacillati</taxon>
        <taxon>Actinomycetota</taxon>
        <taxon>Actinomycetes</taxon>
        <taxon>Bifidobacteriales</taxon>
        <taxon>Bifidobacteriaceae</taxon>
        <taxon>Bifidobacterium</taxon>
    </lineage>
</organism>